<dbReference type="Gene3D" id="2.102.10.10">
    <property type="entry name" value="Rieske [2Fe-2S] iron-sulphur domain"/>
    <property type="match status" value="1"/>
</dbReference>
<dbReference type="GO" id="GO:0051537">
    <property type="term" value="F:2 iron, 2 sulfur cluster binding"/>
    <property type="evidence" value="ECO:0007669"/>
    <property type="project" value="UniProtKB-KW"/>
</dbReference>
<evidence type="ECO:0000256" key="2">
    <source>
        <dbReference type="ARBA" id="ARBA00022723"/>
    </source>
</evidence>
<dbReference type="InterPro" id="IPR036922">
    <property type="entry name" value="Rieske_2Fe-2S_sf"/>
</dbReference>
<dbReference type="PROSITE" id="PS51296">
    <property type="entry name" value="RIESKE"/>
    <property type="match status" value="1"/>
</dbReference>
<name>A0A7R9YDA2_9STRA</name>
<keyword evidence="2" id="KW-0479">Metal-binding</keyword>
<proteinExistence type="predicted"/>
<dbReference type="InterPro" id="IPR050584">
    <property type="entry name" value="Cholesterol_7-desaturase"/>
</dbReference>
<dbReference type="SUPFAM" id="SSF50022">
    <property type="entry name" value="ISP domain"/>
    <property type="match status" value="1"/>
</dbReference>
<evidence type="ECO:0000256" key="3">
    <source>
        <dbReference type="ARBA" id="ARBA00023002"/>
    </source>
</evidence>
<dbReference type="PANTHER" id="PTHR21266:SF60">
    <property type="entry name" value="3-KETOSTEROID-9-ALPHA-MONOOXYGENASE, OXYGENASE COMPONENT"/>
    <property type="match status" value="1"/>
</dbReference>
<evidence type="ECO:0000256" key="4">
    <source>
        <dbReference type="ARBA" id="ARBA00023004"/>
    </source>
</evidence>
<dbReference type="AlphaFoldDB" id="A0A7R9YDA2"/>
<keyword evidence="3" id="KW-0560">Oxidoreductase</keyword>
<dbReference type="InterPro" id="IPR017941">
    <property type="entry name" value="Rieske_2Fe-2S"/>
</dbReference>
<dbReference type="PANTHER" id="PTHR21266">
    <property type="entry name" value="IRON-SULFUR DOMAIN CONTAINING PROTEIN"/>
    <property type="match status" value="1"/>
</dbReference>
<accession>A0A7R9YDA2</accession>
<evidence type="ECO:0000256" key="1">
    <source>
        <dbReference type="ARBA" id="ARBA00022714"/>
    </source>
</evidence>
<dbReference type="EMBL" id="HBEA01011187">
    <property type="protein sequence ID" value="CAD8259048.1"/>
    <property type="molecule type" value="Transcribed_RNA"/>
</dbReference>
<feature type="domain" description="Rieske" evidence="6">
    <location>
        <begin position="43"/>
        <end position="123"/>
    </location>
</feature>
<dbReference type="GO" id="GO:0046872">
    <property type="term" value="F:metal ion binding"/>
    <property type="evidence" value="ECO:0007669"/>
    <property type="project" value="UniProtKB-KW"/>
</dbReference>
<reference evidence="7" key="1">
    <citation type="submission" date="2021-01" db="EMBL/GenBank/DDBJ databases">
        <authorList>
            <person name="Corre E."/>
            <person name="Pelletier E."/>
            <person name="Niang G."/>
            <person name="Scheremetjew M."/>
            <person name="Finn R."/>
            <person name="Kale V."/>
            <person name="Holt S."/>
            <person name="Cochrane G."/>
            <person name="Meng A."/>
            <person name="Brown T."/>
            <person name="Cohen L."/>
        </authorList>
    </citation>
    <scope>NUCLEOTIDE SEQUENCE</scope>
    <source>
        <strain evidence="7">CCMP2078</strain>
    </source>
</reference>
<gene>
    <name evidence="7" type="ORF">PPYR1160_LOCUS8549</name>
</gene>
<keyword evidence="5" id="KW-0411">Iron-sulfur</keyword>
<protein>
    <recommendedName>
        <fullName evidence="6">Rieske domain-containing protein</fullName>
    </recommendedName>
</protein>
<dbReference type="GO" id="GO:0016491">
    <property type="term" value="F:oxidoreductase activity"/>
    <property type="evidence" value="ECO:0007669"/>
    <property type="project" value="UniProtKB-KW"/>
</dbReference>
<evidence type="ECO:0000256" key="5">
    <source>
        <dbReference type="ARBA" id="ARBA00023014"/>
    </source>
</evidence>
<organism evidence="7">
    <name type="scientific">Pinguiococcus pyrenoidosus</name>
    <dbReference type="NCBI Taxonomy" id="172671"/>
    <lineage>
        <taxon>Eukaryota</taxon>
        <taxon>Sar</taxon>
        <taxon>Stramenopiles</taxon>
        <taxon>Ochrophyta</taxon>
        <taxon>Pinguiophyceae</taxon>
        <taxon>Pinguiochrysidales</taxon>
        <taxon>Pinguiochrysidaceae</taxon>
        <taxon>Pinguiococcus</taxon>
    </lineage>
</organism>
<evidence type="ECO:0000313" key="7">
    <source>
        <dbReference type="EMBL" id="CAD8259048.1"/>
    </source>
</evidence>
<keyword evidence="4" id="KW-0408">Iron</keyword>
<evidence type="ECO:0000259" key="6">
    <source>
        <dbReference type="PROSITE" id="PS51296"/>
    </source>
</evidence>
<keyword evidence="1" id="KW-0001">2Fe-2S</keyword>
<dbReference type="Pfam" id="PF00355">
    <property type="entry name" value="Rieske"/>
    <property type="match status" value="1"/>
</dbReference>
<sequence>MDEKVLVIKRKVSPARGASLSRELRLRLDAKATEVPPFANGWYQLLRSSQVKRGAVRYVTALGLELAVWRTESGVLCVSSASCPHLGSNLATNGKVVADLLVCPFHGWRFDSQGHCRHIPSRAASRDGREISLCPPGSLPPSTHLHRFLSIERFGLIFFRYEGGGAPSEEDDWTVRSVAGVKGYRLRAMATHGVQTHFLIGLGFRPLEGAASIGLGFGLDPMPHPTPRSTSRIVALLLDAVFKFREGFVGSVENGKELVAQCGLCINLFGWMLPLGIQGSLRHAGPGLSLLHLQPSGWLYKLLRPVLGTRRPREEAGMLLLQTRLPLGVWSQKVCHFAFAGKAVPDWLCKALFARWMSQLEATMERMERSDAAGDAEALDPLRRWLEENHFDASTATFAEAWENERRAGRLEW</sequence>
<dbReference type="CDD" id="cd03469">
    <property type="entry name" value="Rieske_RO_Alpha_N"/>
    <property type="match status" value="1"/>
</dbReference>